<gene>
    <name evidence="2" type="ORF">TNIN_328101</name>
</gene>
<accession>A0A8X6WZ15</accession>
<comment type="caution">
    <text evidence="2">The sequence shown here is derived from an EMBL/GenBank/DDBJ whole genome shotgun (WGS) entry which is preliminary data.</text>
</comment>
<evidence type="ECO:0000313" key="3">
    <source>
        <dbReference type="Proteomes" id="UP000886998"/>
    </source>
</evidence>
<proteinExistence type="predicted"/>
<feature type="compositionally biased region" description="Low complexity" evidence="1">
    <location>
        <begin position="1"/>
        <end position="18"/>
    </location>
</feature>
<feature type="region of interest" description="Disordered" evidence="1">
    <location>
        <begin position="1"/>
        <end position="33"/>
    </location>
</feature>
<reference evidence="2" key="1">
    <citation type="submission" date="2020-08" db="EMBL/GenBank/DDBJ databases">
        <title>Multicomponent nature underlies the extraordinary mechanical properties of spider dragline silk.</title>
        <authorList>
            <person name="Kono N."/>
            <person name="Nakamura H."/>
            <person name="Mori M."/>
            <person name="Yoshida Y."/>
            <person name="Ohtoshi R."/>
            <person name="Malay A.D."/>
            <person name="Moran D.A.P."/>
            <person name="Tomita M."/>
            <person name="Numata K."/>
            <person name="Arakawa K."/>
        </authorList>
    </citation>
    <scope>NUCLEOTIDE SEQUENCE</scope>
</reference>
<dbReference type="Proteomes" id="UP000886998">
    <property type="component" value="Unassembled WGS sequence"/>
</dbReference>
<evidence type="ECO:0000313" key="2">
    <source>
        <dbReference type="EMBL" id="GFY42816.1"/>
    </source>
</evidence>
<feature type="compositionally biased region" description="Basic and acidic residues" evidence="1">
    <location>
        <begin position="24"/>
        <end position="33"/>
    </location>
</feature>
<protein>
    <submittedName>
        <fullName evidence="2">Uncharacterized protein</fullName>
    </submittedName>
</protein>
<name>A0A8X6WZ15_9ARAC</name>
<sequence length="113" mass="13054">MSAITTKSNKSRSSNSSRCTTPKPEPKTDCERRRLAIERLERQDIIINGYKRYMLQERTNNKEQSVAYYSLEEALQETLEAKEQLATAKPVKAEFVNYTTDLKDSITCYAYDS</sequence>
<dbReference type="EMBL" id="BMAV01003330">
    <property type="protein sequence ID" value="GFY42816.1"/>
    <property type="molecule type" value="Genomic_DNA"/>
</dbReference>
<evidence type="ECO:0000256" key="1">
    <source>
        <dbReference type="SAM" id="MobiDB-lite"/>
    </source>
</evidence>
<dbReference type="AlphaFoldDB" id="A0A8X6WZ15"/>
<keyword evidence="3" id="KW-1185">Reference proteome</keyword>
<organism evidence="2 3">
    <name type="scientific">Trichonephila inaurata madagascariensis</name>
    <dbReference type="NCBI Taxonomy" id="2747483"/>
    <lineage>
        <taxon>Eukaryota</taxon>
        <taxon>Metazoa</taxon>
        <taxon>Ecdysozoa</taxon>
        <taxon>Arthropoda</taxon>
        <taxon>Chelicerata</taxon>
        <taxon>Arachnida</taxon>
        <taxon>Araneae</taxon>
        <taxon>Araneomorphae</taxon>
        <taxon>Entelegynae</taxon>
        <taxon>Araneoidea</taxon>
        <taxon>Nephilidae</taxon>
        <taxon>Trichonephila</taxon>
        <taxon>Trichonephila inaurata</taxon>
    </lineage>
</organism>